<protein>
    <submittedName>
        <fullName evidence="3">BMY1 protein</fullName>
    </submittedName>
</protein>
<dbReference type="EMBL" id="CAJNDS010002102">
    <property type="protein sequence ID" value="CAE7327265.1"/>
    <property type="molecule type" value="Genomic_DNA"/>
</dbReference>
<feature type="transmembrane region" description="Helical" evidence="2">
    <location>
        <begin position="132"/>
        <end position="152"/>
    </location>
</feature>
<keyword evidence="2" id="KW-1133">Transmembrane helix</keyword>
<proteinExistence type="predicted"/>
<keyword evidence="2" id="KW-0812">Transmembrane</keyword>
<keyword evidence="4" id="KW-1185">Reference proteome</keyword>
<dbReference type="Proteomes" id="UP000604046">
    <property type="component" value="Unassembled WGS sequence"/>
</dbReference>
<feature type="region of interest" description="Disordered" evidence="1">
    <location>
        <begin position="1"/>
        <end position="26"/>
    </location>
</feature>
<evidence type="ECO:0000313" key="4">
    <source>
        <dbReference type="Proteomes" id="UP000604046"/>
    </source>
</evidence>
<organism evidence="3 4">
    <name type="scientific">Symbiodinium natans</name>
    <dbReference type="NCBI Taxonomy" id="878477"/>
    <lineage>
        <taxon>Eukaryota</taxon>
        <taxon>Sar</taxon>
        <taxon>Alveolata</taxon>
        <taxon>Dinophyceae</taxon>
        <taxon>Suessiales</taxon>
        <taxon>Symbiodiniaceae</taxon>
        <taxon>Symbiodinium</taxon>
    </lineage>
</organism>
<feature type="transmembrane region" description="Helical" evidence="2">
    <location>
        <begin position="216"/>
        <end position="236"/>
    </location>
</feature>
<evidence type="ECO:0000256" key="2">
    <source>
        <dbReference type="SAM" id="Phobius"/>
    </source>
</evidence>
<evidence type="ECO:0000313" key="3">
    <source>
        <dbReference type="EMBL" id="CAE7327265.1"/>
    </source>
</evidence>
<reference evidence="3" key="1">
    <citation type="submission" date="2021-02" db="EMBL/GenBank/DDBJ databases">
        <authorList>
            <person name="Dougan E. K."/>
            <person name="Rhodes N."/>
            <person name="Thang M."/>
            <person name="Chan C."/>
        </authorList>
    </citation>
    <scope>NUCLEOTIDE SEQUENCE</scope>
</reference>
<comment type="caution">
    <text evidence="3">The sequence shown here is derived from an EMBL/GenBank/DDBJ whole genome shotgun (WGS) entry which is preliminary data.</text>
</comment>
<feature type="transmembrane region" description="Helical" evidence="2">
    <location>
        <begin position="55"/>
        <end position="74"/>
    </location>
</feature>
<evidence type="ECO:0000256" key="1">
    <source>
        <dbReference type="SAM" id="MobiDB-lite"/>
    </source>
</evidence>
<name>A0A812NUD9_9DINO</name>
<feature type="transmembrane region" description="Helical" evidence="2">
    <location>
        <begin position="172"/>
        <end position="195"/>
    </location>
</feature>
<gene>
    <name evidence="3" type="primary">BMY1</name>
    <name evidence="3" type="ORF">SNAT2548_LOCUS17132</name>
</gene>
<sequence>MRFSLPKQKPPPPPGPSSRDGMNSIPELSEGALATSPSSSPCASSQKTWKGCWPGAYAVVFAVNAAATALNLFLPTRSDVASYYPGYLFIWSSYNVLDFVFFVVLVLASFGCGFVAAFLLRRAGASVHARSACGYAVTNWLNSVLASSIFIGGPKSIPVLGFADVNVRTWNLALFFFRMVIYLLCLFWMQLLIAQKLEFLEHASQQKYRSGCFRKLIWAQGFGVFAVVLSLCLYLFRRCSVMVAFGMALWTWFCNVAASVVAILSLTRSYVQLRKVVRVAKIEDAPLPVRSSLKRARRFAGLQMVGVSSCLVLTILAVPAAYCNSTWAIPGVYDWDENNSWTWVVLLARALNFLGPAVAVLLLSGSHRVPTQSSQRKTRSFTCCTARGRKWPAQPKAVSKGTEWSPAWQAKVAELSLRGMTLNSLLRFYQEDIPSIPDWSYSPNSHLTRDVVRRVIIPLTSFEESAYAASVLNRDGPQRANIMVTHSWSNTFKDLLAAVISDALQECSFKLVANLLSSAEDCAFLAQLLVDSGRLGDTYWICAFAVNQHTSICHSNPYDRDPLTNQLHPVCSCSSVTISDPDGLNPLSEINKFDDMMYHLATTGVCRQLVAVDEPLCLFQRAWCMAEIAEAKRLHMKQSLKLPSKAAIELNALALETLDVRNMHASCIKDKDLILSKITTSQSIEEFNEDLHSLIFAPKSGLLAAWQAMDSLQQMGEVGRLIRWGLADAGTGKVWNAWEADA</sequence>
<feature type="transmembrane region" description="Helical" evidence="2">
    <location>
        <begin position="242"/>
        <end position="266"/>
    </location>
</feature>
<dbReference type="AlphaFoldDB" id="A0A812NUD9"/>
<feature type="transmembrane region" description="Helical" evidence="2">
    <location>
        <begin position="94"/>
        <end position="120"/>
    </location>
</feature>
<keyword evidence="2" id="KW-0472">Membrane</keyword>
<accession>A0A812NUD9</accession>
<feature type="transmembrane region" description="Helical" evidence="2">
    <location>
        <begin position="341"/>
        <end position="363"/>
    </location>
</feature>
<feature type="transmembrane region" description="Helical" evidence="2">
    <location>
        <begin position="299"/>
        <end position="321"/>
    </location>
</feature>